<evidence type="ECO:0000256" key="3">
    <source>
        <dbReference type="SAM" id="Phobius"/>
    </source>
</evidence>
<comment type="caution">
    <text evidence="4">The sequence shown here is derived from an EMBL/GenBank/DDBJ whole genome shotgun (WGS) entry which is preliminary data.</text>
</comment>
<protein>
    <submittedName>
        <fullName evidence="4">DUF3084 domain-containing protein</fullName>
    </submittedName>
</protein>
<proteinExistence type="predicted"/>
<evidence type="ECO:0000313" key="4">
    <source>
        <dbReference type="EMBL" id="MBA2132876.1"/>
    </source>
</evidence>
<feature type="coiled-coil region" evidence="1">
    <location>
        <begin position="77"/>
        <end position="139"/>
    </location>
</feature>
<name>A0A8J6HRQ5_9FIRM</name>
<keyword evidence="3" id="KW-0472">Membrane</keyword>
<feature type="region of interest" description="Disordered" evidence="2">
    <location>
        <begin position="142"/>
        <end position="161"/>
    </location>
</feature>
<evidence type="ECO:0000256" key="2">
    <source>
        <dbReference type="SAM" id="MobiDB-lite"/>
    </source>
</evidence>
<evidence type="ECO:0000313" key="5">
    <source>
        <dbReference type="Proteomes" id="UP000657177"/>
    </source>
</evidence>
<organism evidence="4 5">
    <name type="scientific">Capillibacterium thermochitinicola</name>
    <dbReference type="NCBI Taxonomy" id="2699427"/>
    <lineage>
        <taxon>Bacteria</taxon>
        <taxon>Bacillati</taxon>
        <taxon>Bacillota</taxon>
        <taxon>Capillibacterium</taxon>
    </lineage>
</organism>
<reference evidence="4" key="1">
    <citation type="submission" date="2020-06" db="EMBL/GenBank/DDBJ databases">
        <title>Novel chitinolytic bacterium.</title>
        <authorList>
            <person name="Ungkulpasvich U."/>
            <person name="Kosugi A."/>
            <person name="Uke A."/>
        </authorList>
    </citation>
    <scope>NUCLEOTIDE SEQUENCE</scope>
    <source>
        <strain evidence="4">UUS1-1</strain>
    </source>
</reference>
<keyword evidence="3" id="KW-1133">Transmembrane helix</keyword>
<dbReference type="Proteomes" id="UP000657177">
    <property type="component" value="Unassembled WGS sequence"/>
</dbReference>
<dbReference type="AlphaFoldDB" id="A0A8J6HRQ5"/>
<accession>A0A8J6HRQ5</accession>
<evidence type="ECO:0000256" key="1">
    <source>
        <dbReference type="SAM" id="Coils"/>
    </source>
</evidence>
<sequence length="161" mass="17512">MYGIVLVLTIALLGGVIALLGDRVGMKVGKKRLSLCGLRPKYTSMIITVVTGVLIAGTTLLLLTMVSNDVQTALFRMKKLQTELAQTKTDLDAAKARMRQVEAETKALQESKVALEVERERLRKEIQAYAGEAALLRANAERGETGEKLKKIEANGEGQAK</sequence>
<feature type="transmembrane region" description="Helical" evidence="3">
    <location>
        <begin position="42"/>
        <end position="66"/>
    </location>
</feature>
<keyword evidence="5" id="KW-1185">Reference proteome</keyword>
<dbReference type="InterPro" id="IPR021435">
    <property type="entry name" value="DUF3084"/>
</dbReference>
<dbReference type="Pfam" id="PF11283">
    <property type="entry name" value="DUF3084"/>
    <property type="match status" value="1"/>
</dbReference>
<keyword evidence="1" id="KW-0175">Coiled coil</keyword>
<dbReference type="EMBL" id="JAAKDE010000009">
    <property type="protein sequence ID" value="MBA2132876.1"/>
    <property type="molecule type" value="Genomic_DNA"/>
</dbReference>
<dbReference type="RefSeq" id="WP_181339333.1">
    <property type="nucleotide sequence ID" value="NZ_JAAKDE010000009.1"/>
</dbReference>
<keyword evidence="3" id="KW-0812">Transmembrane</keyword>
<gene>
    <name evidence="4" type="ORF">G5B42_04885</name>
</gene>